<proteinExistence type="predicted"/>
<dbReference type="PROSITE" id="PS50158">
    <property type="entry name" value="ZF_CCHC"/>
    <property type="match status" value="1"/>
</dbReference>
<accession>A0A8B6CNF7</accession>
<name>A0A8B6CNF7_MYTGA</name>
<dbReference type="GO" id="GO:0008270">
    <property type="term" value="F:zinc ion binding"/>
    <property type="evidence" value="ECO:0007669"/>
    <property type="project" value="UniProtKB-KW"/>
</dbReference>
<dbReference type="Pfam" id="PF00098">
    <property type="entry name" value="zf-CCHC"/>
    <property type="match status" value="1"/>
</dbReference>
<feature type="compositionally biased region" description="Basic and acidic residues" evidence="2">
    <location>
        <begin position="46"/>
        <end position="59"/>
    </location>
</feature>
<reference evidence="4" key="1">
    <citation type="submission" date="2018-11" db="EMBL/GenBank/DDBJ databases">
        <authorList>
            <person name="Alioto T."/>
            <person name="Alioto T."/>
        </authorList>
    </citation>
    <scope>NUCLEOTIDE SEQUENCE</scope>
</reference>
<feature type="region of interest" description="Disordered" evidence="2">
    <location>
        <begin position="31"/>
        <end position="63"/>
    </location>
</feature>
<evidence type="ECO:0000313" key="4">
    <source>
        <dbReference type="EMBL" id="VDI07043.1"/>
    </source>
</evidence>
<keyword evidence="5" id="KW-1185">Reference proteome</keyword>
<comment type="caution">
    <text evidence="4">The sequence shown here is derived from an EMBL/GenBank/DDBJ whole genome shotgun (WGS) entry which is preliminary data.</text>
</comment>
<protein>
    <recommendedName>
        <fullName evidence="3">CCHC-type domain-containing protein</fullName>
    </recommendedName>
</protein>
<dbReference type="OrthoDB" id="3554948at2759"/>
<dbReference type="GO" id="GO:0003676">
    <property type="term" value="F:nucleic acid binding"/>
    <property type="evidence" value="ECO:0007669"/>
    <property type="project" value="InterPro"/>
</dbReference>
<dbReference type="EMBL" id="UYJE01001996">
    <property type="protein sequence ID" value="VDI07043.1"/>
    <property type="molecule type" value="Genomic_DNA"/>
</dbReference>
<dbReference type="Gene3D" id="4.10.60.10">
    <property type="entry name" value="Zinc finger, CCHC-type"/>
    <property type="match status" value="1"/>
</dbReference>
<dbReference type="SMART" id="SM00343">
    <property type="entry name" value="ZnF_C2HC"/>
    <property type="match status" value="2"/>
</dbReference>
<evidence type="ECO:0000256" key="2">
    <source>
        <dbReference type="SAM" id="MobiDB-lite"/>
    </source>
</evidence>
<dbReference type="AlphaFoldDB" id="A0A8B6CNF7"/>
<evidence type="ECO:0000313" key="5">
    <source>
        <dbReference type="Proteomes" id="UP000596742"/>
    </source>
</evidence>
<keyword evidence="1" id="KW-0863">Zinc-finger</keyword>
<evidence type="ECO:0000256" key="1">
    <source>
        <dbReference type="PROSITE-ProRule" id="PRU00047"/>
    </source>
</evidence>
<keyword evidence="1" id="KW-0862">Zinc</keyword>
<dbReference type="InterPro" id="IPR001878">
    <property type="entry name" value="Znf_CCHC"/>
</dbReference>
<dbReference type="Proteomes" id="UP000596742">
    <property type="component" value="Unassembled WGS sequence"/>
</dbReference>
<feature type="domain" description="CCHC-type" evidence="3">
    <location>
        <begin position="2"/>
        <end position="18"/>
    </location>
</feature>
<sequence length="124" mass="14280">MKCSKCLQEGHQTRDCTNLWVCRSCGQEAHKQNACTKDAFSDGPDQSDKENTKESHETSDADDELLNRNLELMQHKYQSKLTMMKYGKVQQLPDVKVLQLLIVKVFQLLDMKMTTDSRNLLSIQ</sequence>
<dbReference type="SUPFAM" id="SSF57756">
    <property type="entry name" value="Retrovirus zinc finger-like domains"/>
    <property type="match status" value="1"/>
</dbReference>
<organism evidence="4 5">
    <name type="scientific">Mytilus galloprovincialis</name>
    <name type="common">Mediterranean mussel</name>
    <dbReference type="NCBI Taxonomy" id="29158"/>
    <lineage>
        <taxon>Eukaryota</taxon>
        <taxon>Metazoa</taxon>
        <taxon>Spiralia</taxon>
        <taxon>Lophotrochozoa</taxon>
        <taxon>Mollusca</taxon>
        <taxon>Bivalvia</taxon>
        <taxon>Autobranchia</taxon>
        <taxon>Pteriomorphia</taxon>
        <taxon>Mytilida</taxon>
        <taxon>Mytiloidea</taxon>
        <taxon>Mytilidae</taxon>
        <taxon>Mytilinae</taxon>
        <taxon>Mytilus</taxon>
    </lineage>
</organism>
<dbReference type="InterPro" id="IPR036875">
    <property type="entry name" value="Znf_CCHC_sf"/>
</dbReference>
<evidence type="ECO:0000259" key="3">
    <source>
        <dbReference type="PROSITE" id="PS50158"/>
    </source>
</evidence>
<gene>
    <name evidence="4" type="ORF">MGAL_10B001232</name>
</gene>
<keyword evidence="1" id="KW-0479">Metal-binding</keyword>